<accession>A0ACB9YQF5</accession>
<keyword evidence="2" id="KW-1185">Reference proteome</keyword>
<name>A0ACB9YQF5_9PEZI</name>
<evidence type="ECO:0000313" key="2">
    <source>
        <dbReference type="Proteomes" id="UP001497700"/>
    </source>
</evidence>
<reference evidence="1 2" key="1">
    <citation type="journal article" date="2022" name="New Phytol.">
        <title>Ecological generalism drives hyperdiversity of secondary metabolite gene clusters in xylarialean endophytes.</title>
        <authorList>
            <person name="Franco M.E.E."/>
            <person name="Wisecaver J.H."/>
            <person name="Arnold A.E."/>
            <person name="Ju Y.M."/>
            <person name="Slot J.C."/>
            <person name="Ahrendt S."/>
            <person name="Moore L.P."/>
            <person name="Eastman K.E."/>
            <person name="Scott K."/>
            <person name="Konkel Z."/>
            <person name="Mondo S.J."/>
            <person name="Kuo A."/>
            <person name="Hayes R.D."/>
            <person name="Haridas S."/>
            <person name="Andreopoulos B."/>
            <person name="Riley R."/>
            <person name="LaButti K."/>
            <person name="Pangilinan J."/>
            <person name="Lipzen A."/>
            <person name="Amirebrahimi M."/>
            <person name="Yan J."/>
            <person name="Adam C."/>
            <person name="Keymanesh K."/>
            <person name="Ng V."/>
            <person name="Louie K."/>
            <person name="Northen T."/>
            <person name="Drula E."/>
            <person name="Henrissat B."/>
            <person name="Hsieh H.M."/>
            <person name="Youens-Clark K."/>
            <person name="Lutzoni F."/>
            <person name="Miadlikowska J."/>
            <person name="Eastwood D.C."/>
            <person name="Hamelin R.C."/>
            <person name="Grigoriev I.V."/>
            <person name="U'Ren J.M."/>
        </authorList>
    </citation>
    <scope>NUCLEOTIDE SEQUENCE [LARGE SCALE GENOMIC DNA]</scope>
    <source>
        <strain evidence="1 2">CBS 119005</strain>
    </source>
</reference>
<dbReference type="Proteomes" id="UP001497700">
    <property type="component" value="Unassembled WGS sequence"/>
</dbReference>
<proteinExistence type="predicted"/>
<evidence type="ECO:0000313" key="1">
    <source>
        <dbReference type="EMBL" id="KAI4861240.1"/>
    </source>
</evidence>
<gene>
    <name evidence="1" type="ORF">F4820DRAFT_434388</name>
</gene>
<protein>
    <submittedName>
        <fullName evidence="1">Uncharacterized protein</fullName>
    </submittedName>
</protein>
<dbReference type="EMBL" id="MU393558">
    <property type="protein sequence ID" value="KAI4861240.1"/>
    <property type="molecule type" value="Genomic_DNA"/>
</dbReference>
<sequence>MPMLQGFNTLRARSYSFRLPLFTRAMVVVMVAFWLAGLQSVWDIQQWGALIPDELTITTMYRVNTFPLIHLNFFHALFNILALAPLLDRFETEFGTLTSLALFFGPLTTIPALVYIFLEKFILRGNTAVMGASIWVFLLLGAEAIRTFKTNPYLMIGTYHIPTWTTPLAMVLVVEALIPNTSFLGHLCGVGTGYLFGLGYLKFLSPPEKALRWIESRLNLLGRLPHYISVDQKIYGRFGVLPTTNPTSSSTPLVLIGSSQRLGP</sequence>
<organism evidence="1 2">
    <name type="scientific">Hypoxylon rubiginosum</name>
    <dbReference type="NCBI Taxonomy" id="110542"/>
    <lineage>
        <taxon>Eukaryota</taxon>
        <taxon>Fungi</taxon>
        <taxon>Dikarya</taxon>
        <taxon>Ascomycota</taxon>
        <taxon>Pezizomycotina</taxon>
        <taxon>Sordariomycetes</taxon>
        <taxon>Xylariomycetidae</taxon>
        <taxon>Xylariales</taxon>
        <taxon>Hypoxylaceae</taxon>
        <taxon>Hypoxylon</taxon>
    </lineage>
</organism>
<comment type="caution">
    <text evidence="1">The sequence shown here is derived from an EMBL/GenBank/DDBJ whole genome shotgun (WGS) entry which is preliminary data.</text>
</comment>